<dbReference type="PANTHER" id="PTHR33744:SF7">
    <property type="entry name" value="PUCR FAMILY TRANSCRIPTIONAL REGULATOR"/>
    <property type="match status" value="1"/>
</dbReference>
<organism evidence="5 6">
    <name type="scientific">Couchioplanes caeruleus</name>
    <dbReference type="NCBI Taxonomy" id="56438"/>
    <lineage>
        <taxon>Bacteria</taxon>
        <taxon>Bacillati</taxon>
        <taxon>Actinomycetota</taxon>
        <taxon>Actinomycetes</taxon>
        <taxon>Micromonosporales</taxon>
        <taxon>Micromonosporaceae</taxon>
        <taxon>Couchioplanes</taxon>
    </lineage>
</organism>
<dbReference type="Gene3D" id="1.10.10.2840">
    <property type="entry name" value="PucR C-terminal helix-turn-helix domain"/>
    <property type="match status" value="1"/>
</dbReference>
<gene>
    <name evidence="5" type="ORF">EDD30_2239</name>
</gene>
<dbReference type="InterPro" id="IPR041522">
    <property type="entry name" value="CdaR_GGDEF"/>
</dbReference>
<protein>
    <submittedName>
        <fullName evidence="5">DNA-binding PucR family transcriptional regulator</fullName>
    </submittedName>
</protein>
<feature type="domain" description="PucR C-terminal helix-turn-helix" evidence="3">
    <location>
        <begin position="374"/>
        <end position="431"/>
    </location>
</feature>
<name>A0A3N1GGT2_9ACTN</name>
<evidence type="ECO:0000313" key="5">
    <source>
        <dbReference type="EMBL" id="ROP29444.1"/>
    </source>
</evidence>
<sequence length="439" mass="45644">MPGHRPELGARRTAITDKVLKRCGNVVRDTPGPSGPCHAGRVAERDRTGGTAKRPPLAATLRRVERSAGALASASVARMDETLPWFRALPADQRSSIMLVAQAGVRSLVEWLRSGGTAAGTQEISDEVFAAAPRALARSITLTQTVQLIKVTIDVAEAQVAHLAAAGEEDALAEAILKFSREIAFSAARVYARHAESRGAWDARLQALLVDALLRGDSSDVLASRAAALGWADAPPVAVVVGRSPGGDHTAVLHTVYRAARRARVEVIGGVHGDRLVVVMGGAADPMAIAGQLAAAFGEGPVVVGPAVPSLDHATESARAALAGFRAAPAWPGAPTPVSADALLPERALAGDSEARRALRHDAYGALARAGGGLLETLDAFFAAGGVLESAARELFVHPNTVRYRLKRVAEVTGLSPLDGRDAFALRMALTIGRLDPAS</sequence>
<reference evidence="5 6" key="1">
    <citation type="submission" date="2018-11" db="EMBL/GenBank/DDBJ databases">
        <title>Sequencing the genomes of 1000 actinobacteria strains.</title>
        <authorList>
            <person name="Klenk H.-P."/>
        </authorList>
    </citation>
    <scope>NUCLEOTIDE SEQUENCE [LARGE SCALE GENOMIC DNA]</scope>
    <source>
        <strain evidence="5 6">DSM 43634</strain>
    </source>
</reference>
<evidence type="ECO:0000313" key="6">
    <source>
        <dbReference type="Proteomes" id="UP000271683"/>
    </source>
</evidence>
<dbReference type="Pfam" id="PF13556">
    <property type="entry name" value="HTH_30"/>
    <property type="match status" value="1"/>
</dbReference>
<dbReference type="EMBL" id="RJKL01000001">
    <property type="protein sequence ID" value="ROP29444.1"/>
    <property type="molecule type" value="Genomic_DNA"/>
</dbReference>
<dbReference type="PANTHER" id="PTHR33744">
    <property type="entry name" value="CARBOHYDRATE DIACID REGULATOR"/>
    <property type="match status" value="1"/>
</dbReference>
<dbReference type="InterPro" id="IPR025736">
    <property type="entry name" value="PucR_C-HTH_dom"/>
</dbReference>
<evidence type="ECO:0000259" key="3">
    <source>
        <dbReference type="Pfam" id="PF13556"/>
    </source>
</evidence>
<dbReference type="AlphaFoldDB" id="A0A3N1GGT2"/>
<dbReference type="InterPro" id="IPR042070">
    <property type="entry name" value="PucR_C-HTH_sf"/>
</dbReference>
<evidence type="ECO:0000259" key="4">
    <source>
        <dbReference type="Pfam" id="PF17853"/>
    </source>
</evidence>
<dbReference type="GO" id="GO:0003677">
    <property type="term" value="F:DNA binding"/>
    <property type="evidence" value="ECO:0007669"/>
    <property type="project" value="UniProtKB-KW"/>
</dbReference>
<evidence type="ECO:0000256" key="1">
    <source>
        <dbReference type="ARBA" id="ARBA00006754"/>
    </source>
</evidence>
<comment type="similarity">
    <text evidence="1">Belongs to the CdaR family.</text>
</comment>
<dbReference type="Pfam" id="PF17853">
    <property type="entry name" value="GGDEF_2"/>
    <property type="match status" value="1"/>
</dbReference>
<comment type="caution">
    <text evidence="5">The sequence shown here is derived from an EMBL/GenBank/DDBJ whole genome shotgun (WGS) entry which is preliminary data.</text>
</comment>
<dbReference type="Proteomes" id="UP000271683">
    <property type="component" value="Unassembled WGS sequence"/>
</dbReference>
<accession>A0A3N1GGT2</accession>
<evidence type="ECO:0000256" key="2">
    <source>
        <dbReference type="SAM" id="MobiDB-lite"/>
    </source>
</evidence>
<dbReference type="RefSeq" id="WP_394328215.1">
    <property type="nucleotide sequence ID" value="NZ_RJKL01000001.1"/>
</dbReference>
<feature type="region of interest" description="Disordered" evidence="2">
    <location>
        <begin position="26"/>
        <end position="55"/>
    </location>
</feature>
<feature type="domain" description="CdaR GGDEF-like" evidence="4">
    <location>
        <begin position="216"/>
        <end position="324"/>
    </location>
</feature>
<keyword evidence="5" id="KW-0238">DNA-binding</keyword>
<proteinExistence type="inferred from homology"/>
<dbReference type="InterPro" id="IPR051448">
    <property type="entry name" value="CdaR-like_regulators"/>
</dbReference>